<keyword evidence="5" id="KW-0539">Nucleus</keyword>
<dbReference type="EMBL" id="LXQA010002702">
    <property type="protein sequence ID" value="MCH81734.1"/>
    <property type="molecule type" value="Genomic_DNA"/>
</dbReference>
<evidence type="ECO:0000256" key="5">
    <source>
        <dbReference type="ARBA" id="ARBA00023242"/>
    </source>
</evidence>
<comment type="caution">
    <text evidence="6">The sequence shown here is derived from an EMBL/GenBank/DDBJ whole genome shotgun (WGS) entry which is preliminary data.</text>
</comment>
<dbReference type="GO" id="GO:0004386">
    <property type="term" value="F:helicase activity"/>
    <property type="evidence" value="ECO:0007669"/>
    <property type="project" value="UniProtKB-KW"/>
</dbReference>
<evidence type="ECO:0000313" key="6">
    <source>
        <dbReference type="EMBL" id="MCH81734.1"/>
    </source>
</evidence>
<reference evidence="6 7" key="1">
    <citation type="journal article" date="2018" name="Front. Plant Sci.">
        <title>Red Clover (Trifolium pratense) and Zigzag Clover (T. medium) - A Picture of Genomic Similarities and Differences.</title>
        <authorList>
            <person name="Dluhosova J."/>
            <person name="Istvanek J."/>
            <person name="Nedelnik J."/>
            <person name="Repkova J."/>
        </authorList>
    </citation>
    <scope>NUCLEOTIDE SEQUENCE [LARGE SCALE GENOMIC DNA]</scope>
    <source>
        <strain evidence="7">cv. 10/8</strain>
        <tissue evidence="6">Leaf</tissue>
    </source>
</reference>
<organism evidence="6 7">
    <name type="scientific">Trifolium medium</name>
    <dbReference type="NCBI Taxonomy" id="97028"/>
    <lineage>
        <taxon>Eukaryota</taxon>
        <taxon>Viridiplantae</taxon>
        <taxon>Streptophyta</taxon>
        <taxon>Embryophyta</taxon>
        <taxon>Tracheophyta</taxon>
        <taxon>Spermatophyta</taxon>
        <taxon>Magnoliopsida</taxon>
        <taxon>eudicotyledons</taxon>
        <taxon>Gunneridae</taxon>
        <taxon>Pentapetalae</taxon>
        <taxon>rosids</taxon>
        <taxon>fabids</taxon>
        <taxon>Fabales</taxon>
        <taxon>Fabaceae</taxon>
        <taxon>Papilionoideae</taxon>
        <taxon>50 kb inversion clade</taxon>
        <taxon>NPAAA clade</taxon>
        <taxon>Hologalegina</taxon>
        <taxon>IRL clade</taxon>
        <taxon>Trifolieae</taxon>
        <taxon>Trifolium</taxon>
    </lineage>
</organism>
<name>A0A392M5R6_9FABA</name>
<sequence length="228" mass="26272">GAIILPRMFADDFGDDITRVVSLVDLGNNRFQCLAEKINQNVYLTRGWGAIQDFYDIRFGAWIMLLYKGAGEFGIVLQDRFHRPIQPRQFFPPMQFIIDMCRIPDYFVDNLPESIELLSYAHNRSFFTLAHDKSLTLSDVTEGYLYVPYDNFGEHVFDEDITFIKLVDDCGCAWACDVTYHATNPRHFRVAGQWSRLVAARRLLVDETIKIGSQANGLSNTIYLMFTK</sequence>
<evidence type="ECO:0000313" key="7">
    <source>
        <dbReference type="Proteomes" id="UP000265520"/>
    </source>
</evidence>
<keyword evidence="7" id="KW-1185">Reference proteome</keyword>
<dbReference type="GO" id="GO:0003677">
    <property type="term" value="F:DNA binding"/>
    <property type="evidence" value="ECO:0007669"/>
    <property type="project" value="UniProtKB-KW"/>
</dbReference>
<evidence type="ECO:0000256" key="3">
    <source>
        <dbReference type="ARBA" id="ARBA00023125"/>
    </source>
</evidence>
<keyword evidence="6" id="KW-0378">Hydrolase</keyword>
<dbReference type="AlphaFoldDB" id="A0A392M5R6"/>
<keyword evidence="6" id="KW-0547">Nucleotide-binding</keyword>
<evidence type="ECO:0000256" key="4">
    <source>
        <dbReference type="ARBA" id="ARBA00023163"/>
    </source>
</evidence>
<accession>A0A392M5R6</accession>
<evidence type="ECO:0000256" key="2">
    <source>
        <dbReference type="ARBA" id="ARBA00023015"/>
    </source>
</evidence>
<keyword evidence="6" id="KW-0347">Helicase</keyword>
<protein>
    <submittedName>
        <fullName evidence="6">ATP-dependent DNA helicase PIF1</fullName>
    </submittedName>
</protein>
<dbReference type="Proteomes" id="UP000265520">
    <property type="component" value="Unassembled WGS sequence"/>
</dbReference>
<evidence type="ECO:0000256" key="1">
    <source>
        <dbReference type="ARBA" id="ARBA00004123"/>
    </source>
</evidence>
<dbReference type="InterPro" id="IPR015300">
    <property type="entry name" value="DNA-bd_pseudobarrel_sf"/>
</dbReference>
<comment type="subcellular location">
    <subcellularLocation>
        <location evidence="1">Nucleus</location>
    </subcellularLocation>
</comment>
<gene>
    <name evidence="6" type="ORF">A2U01_0002526</name>
</gene>
<keyword evidence="2" id="KW-0805">Transcription regulation</keyword>
<feature type="non-terminal residue" evidence="6">
    <location>
        <position position="1"/>
    </location>
</feature>
<keyword evidence="4" id="KW-0804">Transcription</keyword>
<proteinExistence type="predicted"/>
<dbReference type="SUPFAM" id="SSF101936">
    <property type="entry name" value="DNA-binding pseudobarrel domain"/>
    <property type="match status" value="2"/>
</dbReference>
<keyword evidence="6" id="KW-0067">ATP-binding</keyword>
<dbReference type="GO" id="GO:0005634">
    <property type="term" value="C:nucleus"/>
    <property type="evidence" value="ECO:0007669"/>
    <property type="project" value="UniProtKB-SubCell"/>
</dbReference>
<keyword evidence="3" id="KW-0238">DNA-binding</keyword>